<dbReference type="PROSITE" id="PS00028">
    <property type="entry name" value="ZINC_FINGER_C2H2_1"/>
    <property type="match status" value="2"/>
</dbReference>
<reference evidence="5" key="1">
    <citation type="submission" date="2022-03" db="EMBL/GenBank/DDBJ databases">
        <authorList>
            <person name="Martin C."/>
        </authorList>
    </citation>
    <scope>NUCLEOTIDE SEQUENCE</scope>
</reference>
<dbReference type="SUPFAM" id="SSF57667">
    <property type="entry name" value="beta-beta-alpha zinc fingers"/>
    <property type="match status" value="1"/>
</dbReference>
<evidence type="ECO:0000256" key="1">
    <source>
        <dbReference type="ARBA" id="ARBA00022723"/>
    </source>
</evidence>
<dbReference type="PANTHER" id="PTHR24379:SF126">
    <property type="entry name" value="LD25880P"/>
    <property type="match status" value="1"/>
</dbReference>
<keyword evidence="2" id="KW-0677">Repeat</keyword>
<dbReference type="Proteomes" id="UP000749559">
    <property type="component" value="Unassembled WGS sequence"/>
</dbReference>
<dbReference type="EMBL" id="CAIIXF020000002">
    <property type="protein sequence ID" value="CAH1776351.1"/>
    <property type="molecule type" value="Genomic_DNA"/>
</dbReference>
<dbReference type="SMART" id="SM00355">
    <property type="entry name" value="ZnF_C2H2"/>
    <property type="match status" value="4"/>
</dbReference>
<name>A0A8J1TEX6_OWEFU</name>
<evidence type="ECO:0000256" key="4">
    <source>
        <dbReference type="ARBA" id="ARBA00022833"/>
    </source>
</evidence>
<gene>
    <name evidence="5" type="ORF">OFUS_LOCUS3531</name>
</gene>
<keyword evidence="3" id="KW-0863">Zinc-finger</keyword>
<evidence type="ECO:0000313" key="6">
    <source>
        <dbReference type="Proteomes" id="UP000749559"/>
    </source>
</evidence>
<comment type="caution">
    <text evidence="5">The sequence shown here is derived from an EMBL/GenBank/DDBJ whole genome shotgun (WGS) entry which is preliminary data.</text>
</comment>
<feature type="non-terminal residue" evidence="5">
    <location>
        <position position="1"/>
    </location>
</feature>
<keyword evidence="4" id="KW-0862">Zinc</keyword>
<evidence type="ECO:0000256" key="2">
    <source>
        <dbReference type="ARBA" id="ARBA00022737"/>
    </source>
</evidence>
<dbReference type="Gene3D" id="3.30.160.60">
    <property type="entry name" value="Classic Zinc Finger"/>
    <property type="match status" value="1"/>
</dbReference>
<protein>
    <submittedName>
        <fullName evidence="5">Uncharacterized protein</fullName>
    </submittedName>
</protein>
<keyword evidence="1" id="KW-0479">Metal-binding</keyword>
<dbReference type="InterPro" id="IPR036236">
    <property type="entry name" value="Znf_C2H2_sf"/>
</dbReference>
<organism evidence="5 6">
    <name type="scientific">Owenia fusiformis</name>
    <name type="common">Polychaete worm</name>
    <dbReference type="NCBI Taxonomy" id="6347"/>
    <lineage>
        <taxon>Eukaryota</taxon>
        <taxon>Metazoa</taxon>
        <taxon>Spiralia</taxon>
        <taxon>Lophotrochozoa</taxon>
        <taxon>Annelida</taxon>
        <taxon>Polychaeta</taxon>
        <taxon>Sedentaria</taxon>
        <taxon>Canalipalpata</taxon>
        <taxon>Sabellida</taxon>
        <taxon>Oweniida</taxon>
        <taxon>Oweniidae</taxon>
        <taxon>Owenia</taxon>
    </lineage>
</organism>
<proteinExistence type="predicted"/>
<dbReference type="InterPro" id="IPR013087">
    <property type="entry name" value="Znf_C2H2_type"/>
</dbReference>
<dbReference type="OrthoDB" id="654211at2759"/>
<evidence type="ECO:0000256" key="3">
    <source>
        <dbReference type="ARBA" id="ARBA00022771"/>
    </source>
</evidence>
<keyword evidence="6" id="KW-1185">Reference proteome</keyword>
<sequence length="204" mass="23296">FHTGEKDRNWREFHTGEISGNLQSLQTGDEDIQGFDFGNYHSQSGEGSTYAMAYDTESTEFGSQKREGENVGSVATPHGNLKLYNDITEMPEPSVVLEDYPCHDCKMIFPTLACMEYHTQVVHRFFCDVCNARVEGEENIESHGLKHKESKPFQCPLCYKLFNSLSGLGHHNSKLIQCKVCNKRIKKGERSRHLKLHLKTYFGK</sequence>
<accession>A0A8J1TEX6</accession>
<dbReference type="PANTHER" id="PTHR24379">
    <property type="entry name" value="KRAB AND ZINC FINGER DOMAIN-CONTAINING"/>
    <property type="match status" value="1"/>
</dbReference>
<dbReference type="GO" id="GO:0008270">
    <property type="term" value="F:zinc ion binding"/>
    <property type="evidence" value="ECO:0007669"/>
    <property type="project" value="UniProtKB-KW"/>
</dbReference>
<evidence type="ECO:0000313" key="5">
    <source>
        <dbReference type="EMBL" id="CAH1776351.1"/>
    </source>
</evidence>
<dbReference type="AlphaFoldDB" id="A0A8J1TEX6"/>